<organism evidence="3 4">
    <name type="scientific">Klebsiella pneumoniae</name>
    <dbReference type="NCBI Taxonomy" id="573"/>
    <lineage>
        <taxon>Bacteria</taxon>
        <taxon>Pseudomonadati</taxon>
        <taxon>Pseudomonadota</taxon>
        <taxon>Gammaproteobacteria</taxon>
        <taxon>Enterobacterales</taxon>
        <taxon>Enterobacteriaceae</taxon>
        <taxon>Klebsiella/Raoultella group</taxon>
        <taxon>Klebsiella</taxon>
        <taxon>Klebsiella pneumoniae complex</taxon>
    </lineage>
</organism>
<dbReference type="GO" id="GO:0003677">
    <property type="term" value="F:DNA binding"/>
    <property type="evidence" value="ECO:0007669"/>
    <property type="project" value="UniProtKB-KW"/>
</dbReference>
<gene>
    <name evidence="3" type="ORF">NCTC5053_03455</name>
</gene>
<evidence type="ECO:0000313" key="4">
    <source>
        <dbReference type="Proteomes" id="UP000254387"/>
    </source>
</evidence>
<dbReference type="InterPro" id="IPR032783">
    <property type="entry name" value="AraC_lig"/>
</dbReference>
<sequence length="196" mass="20999">MRRILFCPHVSWLFSEASTLIHLHTDAREDCPELDALLNILVRESLAQRPGGSAIVRSLGDTLLVLLLRMLLGEQQPPGGLLRLMSDERLMPAVLAVMATPEQPWTLESMAAARFYHGHLCPSFCPRLSPDAAGVAVAVANGAGRPAAAPGASDQPRGHCRTLRLSVAGVLLEALQNALWRTPASGDGASASRSRR</sequence>
<reference evidence="3 4" key="1">
    <citation type="submission" date="2018-06" db="EMBL/GenBank/DDBJ databases">
        <authorList>
            <consortium name="Pathogen Informatics"/>
            <person name="Doyle S."/>
        </authorList>
    </citation>
    <scope>NUCLEOTIDE SEQUENCE [LARGE SCALE GENOMIC DNA]</scope>
    <source>
        <strain evidence="3 4">NCTC5053</strain>
    </source>
</reference>
<evidence type="ECO:0000256" key="1">
    <source>
        <dbReference type="ARBA" id="ARBA00023125"/>
    </source>
</evidence>
<dbReference type="Proteomes" id="UP000254387">
    <property type="component" value="Unassembled WGS sequence"/>
</dbReference>
<dbReference type="AlphaFoldDB" id="A0A378B5C0"/>
<dbReference type="EMBL" id="UGMN01000004">
    <property type="protein sequence ID" value="STV29759.1"/>
    <property type="molecule type" value="Genomic_DNA"/>
</dbReference>
<evidence type="ECO:0000313" key="3">
    <source>
        <dbReference type="EMBL" id="STV29759.1"/>
    </source>
</evidence>
<proteinExistence type="predicted"/>
<name>A0A378B5C0_KLEPN</name>
<keyword evidence="1" id="KW-0238">DNA-binding</keyword>
<accession>A0A378B5C0</accession>
<dbReference type="Pfam" id="PF12852">
    <property type="entry name" value="Cupin_6"/>
    <property type="match status" value="1"/>
</dbReference>
<evidence type="ECO:0000259" key="2">
    <source>
        <dbReference type="Pfam" id="PF12852"/>
    </source>
</evidence>
<feature type="domain" description="AraC-type transcription regulator ligand-binding" evidence="2">
    <location>
        <begin position="14"/>
        <end position="71"/>
    </location>
</feature>
<protein>
    <submittedName>
        <fullName evidence="3">AraC family transcriptional regulator</fullName>
    </submittedName>
</protein>